<dbReference type="PANTHER" id="PTHR31689">
    <property type="entry name" value="DIAMINOPIMELATE EPIMERASE, CHLOROPLASTIC"/>
    <property type="match status" value="1"/>
</dbReference>
<dbReference type="GO" id="GO:0009089">
    <property type="term" value="P:lysine biosynthetic process via diaminopimelate"/>
    <property type="evidence" value="ECO:0007669"/>
    <property type="project" value="InterPro"/>
</dbReference>
<dbReference type="Gene3D" id="3.10.310.10">
    <property type="entry name" value="Diaminopimelate Epimerase, Chain A, domain 1"/>
    <property type="match status" value="1"/>
</dbReference>
<sequence>MQQNSMTDWLGYGFDIGKLQQNFFPSSSSMVENKDSLEPWVTPEQALEVCNHNFDVGADGVIFAMPGLNDTDYSMRIFNSDGSEPEVFPQ</sequence>
<gene>
    <name evidence="3" type="ORF">KSP39_PZI014507</name>
</gene>
<keyword evidence="4" id="KW-1185">Reference proteome</keyword>
<organism evidence="3 4">
    <name type="scientific">Platanthera zijinensis</name>
    <dbReference type="NCBI Taxonomy" id="2320716"/>
    <lineage>
        <taxon>Eukaryota</taxon>
        <taxon>Viridiplantae</taxon>
        <taxon>Streptophyta</taxon>
        <taxon>Embryophyta</taxon>
        <taxon>Tracheophyta</taxon>
        <taxon>Spermatophyta</taxon>
        <taxon>Magnoliopsida</taxon>
        <taxon>Liliopsida</taxon>
        <taxon>Asparagales</taxon>
        <taxon>Orchidaceae</taxon>
        <taxon>Orchidoideae</taxon>
        <taxon>Orchideae</taxon>
        <taxon>Orchidinae</taxon>
        <taxon>Platanthera</taxon>
    </lineage>
</organism>
<keyword evidence="2" id="KW-0413">Isomerase</keyword>
<name>A0AAP0G297_9ASPA</name>
<comment type="caution">
    <text evidence="3">The sequence shown here is derived from an EMBL/GenBank/DDBJ whole genome shotgun (WGS) entry which is preliminary data.</text>
</comment>
<dbReference type="AlphaFoldDB" id="A0AAP0G297"/>
<proteinExistence type="inferred from homology"/>
<reference evidence="3 4" key="1">
    <citation type="journal article" date="2022" name="Nat. Plants">
        <title>Genomes of leafy and leafless Platanthera orchids illuminate the evolution of mycoheterotrophy.</title>
        <authorList>
            <person name="Li M.H."/>
            <person name="Liu K.W."/>
            <person name="Li Z."/>
            <person name="Lu H.C."/>
            <person name="Ye Q.L."/>
            <person name="Zhang D."/>
            <person name="Wang J.Y."/>
            <person name="Li Y.F."/>
            <person name="Zhong Z.M."/>
            <person name="Liu X."/>
            <person name="Yu X."/>
            <person name="Liu D.K."/>
            <person name="Tu X.D."/>
            <person name="Liu B."/>
            <person name="Hao Y."/>
            <person name="Liao X.Y."/>
            <person name="Jiang Y.T."/>
            <person name="Sun W.H."/>
            <person name="Chen J."/>
            <person name="Chen Y.Q."/>
            <person name="Ai Y."/>
            <person name="Zhai J.W."/>
            <person name="Wu S.S."/>
            <person name="Zhou Z."/>
            <person name="Hsiao Y.Y."/>
            <person name="Wu W.L."/>
            <person name="Chen Y.Y."/>
            <person name="Lin Y.F."/>
            <person name="Hsu J.L."/>
            <person name="Li C.Y."/>
            <person name="Wang Z.W."/>
            <person name="Zhao X."/>
            <person name="Zhong W.Y."/>
            <person name="Ma X.K."/>
            <person name="Ma L."/>
            <person name="Huang J."/>
            <person name="Chen G.Z."/>
            <person name="Huang M.Z."/>
            <person name="Huang L."/>
            <person name="Peng D.H."/>
            <person name="Luo Y.B."/>
            <person name="Zou S.Q."/>
            <person name="Chen S.P."/>
            <person name="Lan S."/>
            <person name="Tsai W.C."/>
            <person name="Van de Peer Y."/>
            <person name="Liu Z.J."/>
        </authorList>
    </citation>
    <scope>NUCLEOTIDE SEQUENCE [LARGE SCALE GENOMIC DNA]</scope>
    <source>
        <strain evidence="3">Lor287</strain>
    </source>
</reference>
<dbReference type="InterPro" id="IPR001653">
    <property type="entry name" value="DAP_epimerase_DapF"/>
</dbReference>
<evidence type="ECO:0000256" key="2">
    <source>
        <dbReference type="ARBA" id="ARBA00023235"/>
    </source>
</evidence>
<dbReference type="GO" id="GO:0008837">
    <property type="term" value="F:diaminopimelate epimerase activity"/>
    <property type="evidence" value="ECO:0007669"/>
    <property type="project" value="InterPro"/>
</dbReference>
<evidence type="ECO:0000313" key="4">
    <source>
        <dbReference type="Proteomes" id="UP001418222"/>
    </source>
</evidence>
<evidence type="ECO:0000256" key="1">
    <source>
        <dbReference type="ARBA" id="ARBA00010219"/>
    </source>
</evidence>
<dbReference type="PANTHER" id="PTHR31689:SF0">
    <property type="entry name" value="DIAMINOPIMELATE EPIMERASE"/>
    <property type="match status" value="1"/>
</dbReference>
<comment type="similarity">
    <text evidence="1">Belongs to the diaminopimelate epimerase family.</text>
</comment>
<dbReference type="GO" id="GO:0005829">
    <property type="term" value="C:cytosol"/>
    <property type="evidence" value="ECO:0007669"/>
    <property type="project" value="TreeGrafter"/>
</dbReference>
<protein>
    <submittedName>
        <fullName evidence="3">Uncharacterized protein</fullName>
    </submittedName>
</protein>
<dbReference type="EMBL" id="JBBWWQ010000012">
    <property type="protein sequence ID" value="KAK8934174.1"/>
    <property type="molecule type" value="Genomic_DNA"/>
</dbReference>
<dbReference type="SUPFAM" id="SSF54506">
    <property type="entry name" value="Diaminopimelate epimerase-like"/>
    <property type="match status" value="1"/>
</dbReference>
<accession>A0AAP0G297</accession>
<evidence type="ECO:0000313" key="3">
    <source>
        <dbReference type="EMBL" id="KAK8934174.1"/>
    </source>
</evidence>
<dbReference type="Proteomes" id="UP001418222">
    <property type="component" value="Unassembled WGS sequence"/>
</dbReference>